<dbReference type="PANTHER" id="PTHR36407">
    <property type="entry name" value="MEDIATOR-ASSOCIATED PROTEIN 2"/>
    <property type="match status" value="1"/>
</dbReference>
<accession>A0AAU9NJ56</accession>
<evidence type="ECO:0008006" key="4">
    <source>
        <dbReference type="Google" id="ProtNLM"/>
    </source>
</evidence>
<dbReference type="PANTHER" id="PTHR36407:SF1">
    <property type="entry name" value="MEDIATOR-ASSOCIATED PROTEIN 2"/>
    <property type="match status" value="1"/>
</dbReference>
<name>A0AAU9NJ56_9ASTR</name>
<feature type="region of interest" description="Disordered" evidence="1">
    <location>
        <begin position="184"/>
        <end position="255"/>
    </location>
</feature>
<protein>
    <recommendedName>
        <fullName evidence="4">Mediator-associated protein 2</fullName>
    </recommendedName>
</protein>
<keyword evidence="3" id="KW-1185">Reference proteome</keyword>
<evidence type="ECO:0000313" key="3">
    <source>
        <dbReference type="Proteomes" id="UP001157418"/>
    </source>
</evidence>
<evidence type="ECO:0000256" key="1">
    <source>
        <dbReference type="SAM" id="MobiDB-lite"/>
    </source>
</evidence>
<dbReference type="AlphaFoldDB" id="A0AAU9NJ56"/>
<feature type="compositionally biased region" description="Polar residues" evidence="1">
    <location>
        <begin position="184"/>
        <end position="202"/>
    </location>
</feature>
<proteinExistence type="predicted"/>
<dbReference type="InterPro" id="IPR038823">
    <property type="entry name" value="MED2_plant"/>
</dbReference>
<comment type="caution">
    <text evidence="2">The sequence shown here is derived from an EMBL/GenBank/DDBJ whole genome shotgun (WGS) entry which is preliminary data.</text>
</comment>
<dbReference type="Proteomes" id="UP001157418">
    <property type="component" value="Unassembled WGS sequence"/>
</dbReference>
<reference evidence="2 3" key="1">
    <citation type="submission" date="2022-01" db="EMBL/GenBank/DDBJ databases">
        <authorList>
            <person name="Xiong W."/>
            <person name="Schranz E."/>
        </authorList>
    </citation>
    <scope>NUCLEOTIDE SEQUENCE [LARGE SCALE GENOMIC DNA]</scope>
</reference>
<organism evidence="2 3">
    <name type="scientific">Lactuca virosa</name>
    <dbReference type="NCBI Taxonomy" id="75947"/>
    <lineage>
        <taxon>Eukaryota</taxon>
        <taxon>Viridiplantae</taxon>
        <taxon>Streptophyta</taxon>
        <taxon>Embryophyta</taxon>
        <taxon>Tracheophyta</taxon>
        <taxon>Spermatophyta</taxon>
        <taxon>Magnoliopsida</taxon>
        <taxon>eudicotyledons</taxon>
        <taxon>Gunneridae</taxon>
        <taxon>Pentapetalae</taxon>
        <taxon>asterids</taxon>
        <taxon>campanulids</taxon>
        <taxon>Asterales</taxon>
        <taxon>Asteraceae</taxon>
        <taxon>Cichorioideae</taxon>
        <taxon>Cichorieae</taxon>
        <taxon>Lactucinae</taxon>
        <taxon>Lactuca</taxon>
    </lineage>
</organism>
<feature type="region of interest" description="Disordered" evidence="1">
    <location>
        <begin position="41"/>
        <end position="67"/>
    </location>
</feature>
<evidence type="ECO:0000313" key="2">
    <source>
        <dbReference type="EMBL" id="CAH1437823.1"/>
    </source>
</evidence>
<dbReference type="EMBL" id="CAKMRJ010004445">
    <property type="protein sequence ID" value="CAH1437823.1"/>
    <property type="molecule type" value="Genomic_DNA"/>
</dbReference>
<gene>
    <name evidence="2" type="ORF">LVIROSA_LOCUS24117</name>
</gene>
<feature type="compositionally biased region" description="Basic residues" evidence="1">
    <location>
        <begin position="246"/>
        <end position="255"/>
    </location>
</feature>
<sequence length="255" mass="28499">MVRCFVWRAGRIPAVVDLKCRGINVQDVNCQLCNQSQETPQLRRTQPQEQIAMGDASQSGFKPPPEFQDDARAPIVEPNASDSTELWLIQWPKDQIPDFDGQQLSLNLNNDDGQLGSFEASSGKSYDVVSLAAQEPKAMVFLSCATDSKIVGKITRRVSFVRYLEADEVPKDDTKKLKQMYERSNATSLTNSGHQFSTPAKSTRTRGTHSSGHRSSLSEEKKHRSSSKDLNSSMSLQESDHSQEKKSKKRKKHVA</sequence>